<protein>
    <submittedName>
        <fullName evidence="2">Unannotated protein</fullName>
    </submittedName>
</protein>
<dbReference type="Gene3D" id="1.10.260.40">
    <property type="entry name" value="lambda repressor-like DNA-binding domains"/>
    <property type="match status" value="1"/>
</dbReference>
<dbReference type="PROSITE" id="PS50943">
    <property type="entry name" value="HTH_CROC1"/>
    <property type="match status" value="1"/>
</dbReference>
<dbReference type="CDD" id="cd00093">
    <property type="entry name" value="HTH_XRE"/>
    <property type="match status" value="1"/>
</dbReference>
<dbReference type="SUPFAM" id="SSF47413">
    <property type="entry name" value="lambda repressor-like DNA-binding domains"/>
    <property type="match status" value="1"/>
</dbReference>
<dbReference type="AlphaFoldDB" id="A0A6J6KPM4"/>
<dbReference type="Pfam" id="PF13443">
    <property type="entry name" value="HTH_26"/>
    <property type="match status" value="1"/>
</dbReference>
<sequence length="86" mass="9752">MANTAQKTATYKTGLEWLRARMEKLGYNSLEEVAQEIQINRGNLYRYFSLETRPSVALLPDLCRVLKASPADILKALEILGPNDRL</sequence>
<evidence type="ECO:0000259" key="1">
    <source>
        <dbReference type="PROSITE" id="PS50943"/>
    </source>
</evidence>
<dbReference type="GO" id="GO:0003677">
    <property type="term" value="F:DNA binding"/>
    <property type="evidence" value="ECO:0007669"/>
    <property type="project" value="InterPro"/>
</dbReference>
<gene>
    <name evidence="2" type="ORF">UFOPK2171_00700</name>
</gene>
<accession>A0A6J6KPM4</accession>
<dbReference type="InterPro" id="IPR010982">
    <property type="entry name" value="Lambda_DNA-bd_dom_sf"/>
</dbReference>
<dbReference type="EMBL" id="CAEZWD010000083">
    <property type="protein sequence ID" value="CAB4651767.1"/>
    <property type="molecule type" value="Genomic_DNA"/>
</dbReference>
<reference evidence="2" key="1">
    <citation type="submission" date="2020-05" db="EMBL/GenBank/DDBJ databases">
        <authorList>
            <person name="Chiriac C."/>
            <person name="Salcher M."/>
            <person name="Ghai R."/>
            <person name="Kavagutti S V."/>
        </authorList>
    </citation>
    <scope>NUCLEOTIDE SEQUENCE</scope>
</reference>
<dbReference type="SMART" id="SM00530">
    <property type="entry name" value="HTH_XRE"/>
    <property type="match status" value="1"/>
</dbReference>
<name>A0A6J6KPM4_9ZZZZ</name>
<proteinExistence type="predicted"/>
<evidence type="ECO:0000313" key="2">
    <source>
        <dbReference type="EMBL" id="CAB4651767.1"/>
    </source>
</evidence>
<dbReference type="InterPro" id="IPR001387">
    <property type="entry name" value="Cro/C1-type_HTH"/>
</dbReference>
<feature type="domain" description="HTH cro/C1-type" evidence="1">
    <location>
        <begin position="18"/>
        <end position="73"/>
    </location>
</feature>
<organism evidence="2">
    <name type="scientific">freshwater metagenome</name>
    <dbReference type="NCBI Taxonomy" id="449393"/>
    <lineage>
        <taxon>unclassified sequences</taxon>
        <taxon>metagenomes</taxon>
        <taxon>ecological metagenomes</taxon>
    </lineage>
</organism>